<accession>A0A167L0R9</accession>
<dbReference type="Proteomes" id="UP000076738">
    <property type="component" value="Unassembled WGS sequence"/>
</dbReference>
<reference evidence="1 2" key="1">
    <citation type="journal article" date="2016" name="Mol. Biol. Evol.">
        <title>Comparative Genomics of Early-Diverging Mushroom-Forming Fungi Provides Insights into the Origins of Lignocellulose Decay Capabilities.</title>
        <authorList>
            <person name="Nagy L.G."/>
            <person name="Riley R."/>
            <person name="Tritt A."/>
            <person name="Adam C."/>
            <person name="Daum C."/>
            <person name="Floudas D."/>
            <person name="Sun H."/>
            <person name="Yadav J.S."/>
            <person name="Pangilinan J."/>
            <person name="Larsson K.H."/>
            <person name="Matsuura K."/>
            <person name="Barry K."/>
            <person name="Labutti K."/>
            <person name="Kuo R."/>
            <person name="Ohm R.A."/>
            <person name="Bhattacharya S.S."/>
            <person name="Shirouzu T."/>
            <person name="Yoshinaga Y."/>
            <person name="Martin F.M."/>
            <person name="Grigoriev I.V."/>
            <person name="Hibbett D.S."/>
        </authorList>
    </citation>
    <scope>NUCLEOTIDE SEQUENCE [LARGE SCALE GENOMIC DNA]</scope>
    <source>
        <strain evidence="1 2">TUFC12733</strain>
    </source>
</reference>
<gene>
    <name evidence="1" type="ORF">CALVIDRAFT_555900</name>
</gene>
<keyword evidence="2" id="KW-1185">Reference proteome</keyword>
<proteinExistence type="predicted"/>
<name>A0A167L0R9_CALVF</name>
<sequence length="267" mass="30011">MNSPWLERSQWVAQLTAGAFVKAVSAFQVCPALRGSPMYELSHPMRDSWSIQAIFAIVLSKAEPHRAIEAGQEFSASNRPLGAWLDEAKVYHCPCTSPITDLSRSVVFYKCRLGYPISSNQTFLLRNTFPIMMSFQFPCVFEERSRARPRKGDQLTAAAQMVWASNRHHAAELRAYDVPEESNSIRQRTRVSPTAIEAFELMTIKDPRRLAGRVSAASVLTGEYCRSVTPDVAILVRHNYQRPTKTVAQLVMRRNHSSALAAILKVD</sequence>
<dbReference type="AlphaFoldDB" id="A0A167L0R9"/>
<organism evidence="1 2">
    <name type="scientific">Calocera viscosa (strain TUFC12733)</name>
    <dbReference type="NCBI Taxonomy" id="1330018"/>
    <lineage>
        <taxon>Eukaryota</taxon>
        <taxon>Fungi</taxon>
        <taxon>Dikarya</taxon>
        <taxon>Basidiomycota</taxon>
        <taxon>Agaricomycotina</taxon>
        <taxon>Dacrymycetes</taxon>
        <taxon>Dacrymycetales</taxon>
        <taxon>Dacrymycetaceae</taxon>
        <taxon>Calocera</taxon>
    </lineage>
</organism>
<protein>
    <submittedName>
        <fullName evidence="1">Uncharacterized protein</fullName>
    </submittedName>
</protein>
<evidence type="ECO:0000313" key="2">
    <source>
        <dbReference type="Proteomes" id="UP000076738"/>
    </source>
</evidence>
<dbReference type="EMBL" id="KV417290">
    <property type="protein sequence ID" value="KZO95218.1"/>
    <property type="molecule type" value="Genomic_DNA"/>
</dbReference>
<evidence type="ECO:0000313" key="1">
    <source>
        <dbReference type="EMBL" id="KZO95218.1"/>
    </source>
</evidence>